<name>A0ABD6BFG7_9EURY</name>
<dbReference type="EMBL" id="JBHUDI010000004">
    <property type="protein sequence ID" value="MFD1563306.1"/>
    <property type="molecule type" value="Genomic_DNA"/>
</dbReference>
<keyword evidence="2" id="KW-1185">Reference proteome</keyword>
<comment type="caution">
    <text evidence="1">The sequence shown here is derived from an EMBL/GenBank/DDBJ whole genome shotgun (WGS) entry which is preliminary data.</text>
</comment>
<proteinExistence type="predicted"/>
<organism evidence="1 2">
    <name type="scientific">Haloarchaeobius amylolyticus</name>
    <dbReference type="NCBI Taxonomy" id="1198296"/>
    <lineage>
        <taxon>Archaea</taxon>
        <taxon>Methanobacteriati</taxon>
        <taxon>Methanobacteriota</taxon>
        <taxon>Stenosarchaea group</taxon>
        <taxon>Halobacteria</taxon>
        <taxon>Halobacteriales</taxon>
        <taxon>Halorubellaceae</taxon>
        <taxon>Haloarchaeobius</taxon>
    </lineage>
</organism>
<protein>
    <submittedName>
        <fullName evidence="1">Uncharacterized protein</fullName>
    </submittedName>
</protein>
<dbReference type="Proteomes" id="UP001597076">
    <property type="component" value="Unassembled WGS sequence"/>
</dbReference>
<gene>
    <name evidence="1" type="ORF">ACFR99_07080</name>
</gene>
<sequence length="73" mass="8827">MLFESRTWFDGIQIPMPLDESVVSQFGQMDVLSFDGHRWIHTGSIRRRIEINRRFVWRQLDEREQYPPSVFVS</sequence>
<dbReference type="RefSeq" id="WP_390285744.1">
    <property type="nucleotide sequence ID" value="NZ_JBHUDI010000004.1"/>
</dbReference>
<dbReference type="AlphaFoldDB" id="A0ABD6BFG7"/>
<reference evidence="1 2" key="1">
    <citation type="journal article" date="2019" name="Int. J. Syst. Evol. Microbiol.">
        <title>The Global Catalogue of Microorganisms (GCM) 10K type strain sequencing project: providing services to taxonomists for standard genome sequencing and annotation.</title>
        <authorList>
            <consortium name="The Broad Institute Genomics Platform"/>
            <consortium name="The Broad Institute Genome Sequencing Center for Infectious Disease"/>
            <person name="Wu L."/>
            <person name="Ma J."/>
        </authorList>
    </citation>
    <scope>NUCLEOTIDE SEQUENCE [LARGE SCALE GENOMIC DNA]</scope>
    <source>
        <strain evidence="1 2">CGMCC 1.12230</strain>
    </source>
</reference>
<evidence type="ECO:0000313" key="2">
    <source>
        <dbReference type="Proteomes" id="UP001597076"/>
    </source>
</evidence>
<accession>A0ABD6BFG7</accession>
<evidence type="ECO:0000313" key="1">
    <source>
        <dbReference type="EMBL" id="MFD1563306.1"/>
    </source>
</evidence>